<dbReference type="EMBL" id="GL888096">
    <property type="protein sequence ID" value="EGI67604.1"/>
    <property type="molecule type" value="Genomic_DNA"/>
</dbReference>
<sequence length="96" mass="11024">MRHENARVGKGGLGAARKRRRCRIDASTPGPRERNGKLMIQLHRLYIKILEDLTVSRTHLPKNFKHSFLRVRSSLRNEENKRAIAESASYLGRSST</sequence>
<dbReference type="Proteomes" id="UP000007755">
    <property type="component" value="Unassembled WGS sequence"/>
</dbReference>
<feature type="region of interest" description="Disordered" evidence="1">
    <location>
        <begin position="1"/>
        <end position="35"/>
    </location>
</feature>
<organism evidence="3">
    <name type="scientific">Acromyrmex echinatior</name>
    <name type="common">Panamanian leafcutter ant</name>
    <name type="synonym">Acromyrmex octospinosus echinatior</name>
    <dbReference type="NCBI Taxonomy" id="103372"/>
    <lineage>
        <taxon>Eukaryota</taxon>
        <taxon>Metazoa</taxon>
        <taxon>Ecdysozoa</taxon>
        <taxon>Arthropoda</taxon>
        <taxon>Hexapoda</taxon>
        <taxon>Insecta</taxon>
        <taxon>Pterygota</taxon>
        <taxon>Neoptera</taxon>
        <taxon>Endopterygota</taxon>
        <taxon>Hymenoptera</taxon>
        <taxon>Apocrita</taxon>
        <taxon>Aculeata</taxon>
        <taxon>Formicoidea</taxon>
        <taxon>Formicidae</taxon>
        <taxon>Myrmicinae</taxon>
        <taxon>Acromyrmex</taxon>
    </lineage>
</organism>
<dbReference type="AlphaFoldDB" id="F4WDX2"/>
<gene>
    <name evidence="2" type="ORF">G5I_03797</name>
</gene>
<name>F4WDX2_ACREC</name>
<evidence type="ECO:0000313" key="3">
    <source>
        <dbReference type="Proteomes" id="UP000007755"/>
    </source>
</evidence>
<accession>F4WDX2</accession>
<proteinExistence type="predicted"/>
<evidence type="ECO:0000256" key="1">
    <source>
        <dbReference type="SAM" id="MobiDB-lite"/>
    </source>
</evidence>
<keyword evidence="3" id="KW-1185">Reference proteome</keyword>
<dbReference type="InParanoid" id="F4WDX2"/>
<evidence type="ECO:0000313" key="2">
    <source>
        <dbReference type="EMBL" id="EGI67604.1"/>
    </source>
</evidence>
<protein>
    <submittedName>
        <fullName evidence="2">Uncharacterized protein</fullName>
    </submittedName>
</protein>
<reference evidence="2" key="1">
    <citation type="submission" date="2011-02" db="EMBL/GenBank/DDBJ databases">
        <title>The genome of the leaf-cutting ant Acromyrmex echinatior suggests key adaptations to social evolution and fungus farming.</title>
        <authorList>
            <person name="Nygaard S."/>
            <person name="Zhang G."/>
        </authorList>
    </citation>
    <scope>NUCLEOTIDE SEQUENCE</scope>
</reference>